<feature type="DNA-binding region" description="H-T-H motif" evidence="2">
    <location>
        <begin position="30"/>
        <end position="49"/>
    </location>
</feature>
<dbReference type="Proteomes" id="UP000516305">
    <property type="component" value="Chromosome"/>
</dbReference>
<dbReference type="SUPFAM" id="SSF46689">
    <property type="entry name" value="Homeodomain-like"/>
    <property type="match status" value="1"/>
</dbReference>
<keyword evidence="1 2" id="KW-0238">DNA-binding</keyword>
<evidence type="ECO:0000259" key="3">
    <source>
        <dbReference type="PROSITE" id="PS50977"/>
    </source>
</evidence>
<dbReference type="PANTHER" id="PTHR30055:SF226">
    <property type="entry name" value="HTH-TYPE TRANSCRIPTIONAL REGULATOR PKSA"/>
    <property type="match status" value="1"/>
</dbReference>
<dbReference type="GO" id="GO:0003700">
    <property type="term" value="F:DNA-binding transcription factor activity"/>
    <property type="evidence" value="ECO:0007669"/>
    <property type="project" value="TreeGrafter"/>
</dbReference>
<dbReference type="InterPro" id="IPR001647">
    <property type="entry name" value="HTH_TetR"/>
</dbReference>
<name>A0A7H0VBZ2_9FLAO</name>
<evidence type="ECO:0000256" key="1">
    <source>
        <dbReference type="ARBA" id="ARBA00023125"/>
    </source>
</evidence>
<dbReference type="EMBL" id="CP060139">
    <property type="protein sequence ID" value="QNR23240.1"/>
    <property type="molecule type" value="Genomic_DNA"/>
</dbReference>
<dbReference type="InterPro" id="IPR009057">
    <property type="entry name" value="Homeodomain-like_sf"/>
</dbReference>
<dbReference type="GO" id="GO:0000976">
    <property type="term" value="F:transcription cis-regulatory region binding"/>
    <property type="evidence" value="ECO:0007669"/>
    <property type="project" value="TreeGrafter"/>
</dbReference>
<accession>A0A7H0VBZ2</accession>
<dbReference type="InterPro" id="IPR050109">
    <property type="entry name" value="HTH-type_TetR-like_transc_reg"/>
</dbReference>
<dbReference type="AlphaFoldDB" id="A0A7H0VBZ2"/>
<dbReference type="PRINTS" id="PR00455">
    <property type="entry name" value="HTHTETR"/>
</dbReference>
<keyword evidence="5" id="KW-1185">Reference proteome</keyword>
<dbReference type="Gene3D" id="1.10.357.10">
    <property type="entry name" value="Tetracycline Repressor, domain 2"/>
    <property type="match status" value="1"/>
</dbReference>
<evidence type="ECO:0000313" key="5">
    <source>
        <dbReference type="Proteomes" id="UP000516305"/>
    </source>
</evidence>
<proteinExistence type="predicted"/>
<sequence length="206" mass="23608">MAPKTDESTELKIKEAARKVFHSKGFAGAKTRDIAEEAGINLALLNYYFRSKQKLFEIIMLESMQQFMHSMSGVFNDTDSTFEEKLELIAERYLNLFSQEPDLPIFMLTELRQGQGAEVIKHINLRSILLESYFVKQYAELQGQGKIGPMPFLQFVLNLMSFCVFPFMAAPIIKHIGGLKDADFAAMVEERKRLIPIWVQSMLRAD</sequence>
<evidence type="ECO:0000256" key="2">
    <source>
        <dbReference type="PROSITE-ProRule" id="PRU00335"/>
    </source>
</evidence>
<evidence type="ECO:0000313" key="4">
    <source>
        <dbReference type="EMBL" id="QNR23240.1"/>
    </source>
</evidence>
<reference evidence="4 5" key="1">
    <citation type="submission" date="2020-08" db="EMBL/GenBank/DDBJ databases">
        <title>Croceimicrobium hydrocarbonivorans gen. nov., sp. nov., a novel marine bacterium isolated from a bacterial consortium that degrades polyethylene terephthalate.</title>
        <authorList>
            <person name="Liu R."/>
        </authorList>
    </citation>
    <scope>NUCLEOTIDE SEQUENCE [LARGE SCALE GENOMIC DNA]</scope>
    <source>
        <strain evidence="4 5">A20-9</strain>
    </source>
</reference>
<dbReference type="PROSITE" id="PS50977">
    <property type="entry name" value="HTH_TETR_2"/>
    <property type="match status" value="1"/>
</dbReference>
<protein>
    <submittedName>
        <fullName evidence="4">TetR/AcrR family transcriptional regulator</fullName>
    </submittedName>
</protein>
<feature type="domain" description="HTH tetR-type" evidence="3">
    <location>
        <begin position="7"/>
        <end position="67"/>
    </location>
</feature>
<gene>
    <name evidence="4" type="ORF">H4K34_12755</name>
</gene>
<organism evidence="4 5">
    <name type="scientific">Croceimicrobium hydrocarbonivorans</name>
    <dbReference type="NCBI Taxonomy" id="2761580"/>
    <lineage>
        <taxon>Bacteria</taxon>
        <taxon>Pseudomonadati</taxon>
        <taxon>Bacteroidota</taxon>
        <taxon>Flavobacteriia</taxon>
        <taxon>Flavobacteriales</taxon>
        <taxon>Owenweeksiaceae</taxon>
        <taxon>Croceimicrobium</taxon>
    </lineage>
</organism>
<dbReference type="KEGG" id="chyd:H4K34_12755"/>
<dbReference type="RefSeq" id="WP_210757770.1">
    <property type="nucleotide sequence ID" value="NZ_CP060139.1"/>
</dbReference>
<dbReference type="Pfam" id="PF00440">
    <property type="entry name" value="TetR_N"/>
    <property type="match status" value="1"/>
</dbReference>
<dbReference type="PANTHER" id="PTHR30055">
    <property type="entry name" value="HTH-TYPE TRANSCRIPTIONAL REGULATOR RUTR"/>
    <property type="match status" value="1"/>
</dbReference>